<organism evidence="1 2">
    <name type="scientific">Magallana gigas</name>
    <name type="common">Pacific oyster</name>
    <name type="synonym">Crassostrea gigas</name>
    <dbReference type="NCBI Taxonomy" id="29159"/>
    <lineage>
        <taxon>Eukaryota</taxon>
        <taxon>Metazoa</taxon>
        <taxon>Spiralia</taxon>
        <taxon>Lophotrochozoa</taxon>
        <taxon>Mollusca</taxon>
        <taxon>Bivalvia</taxon>
        <taxon>Autobranchia</taxon>
        <taxon>Pteriomorphia</taxon>
        <taxon>Ostreida</taxon>
        <taxon>Ostreoidea</taxon>
        <taxon>Ostreidae</taxon>
        <taxon>Magallana</taxon>
    </lineage>
</organism>
<name>A0A8W8NV27_MAGGI</name>
<reference evidence="1" key="1">
    <citation type="submission" date="2022-08" db="UniProtKB">
        <authorList>
            <consortium name="EnsemblMetazoa"/>
        </authorList>
    </citation>
    <scope>IDENTIFICATION</scope>
    <source>
        <strain evidence="1">05x7-T-G4-1.051#20</strain>
    </source>
</reference>
<dbReference type="EnsemblMetazoa" id="G7768.1">
    <property type="protein sequence ID" value="G7768.1:cds"/>
    <property type="gene ID" value="G7768"/>
</dbReference>
<protein>
    <submittedName>
        <fullName evidence="1">Uncharacterized protein</fullName>
    </submittedName>
</protein>
<dbReference type="Proteomes" id="UP000005408">
    <property type="component" value="Unassembled WGS sequence"/>
</dbReference>
<accession>A0A8W8NV27</accession>
<proteinExistence type="predicted"/>
<evidence type="ECO:0000313" key="2">
    <source>
        <dbReference type="Proteomes" id="UP000005408"/>
    </source>
</evidence>
<sequence length="159" mass="18310">MLVKSLKDKMRTLVLFAAVCIASVLGDTDTYNKYHSSNKYLGGSTSGKYLGGSNYNRNRYQNRYPSVGRYNNQGGMYDDYNDRLGLGSSLGYQDSMYPYSRSGFDYNNRYDPYDNNRYNYMGSRGSMYDNDRMYRGGSIVRLPNLFGLLNRHGLWNIQS</sequence>
<keyword evidence="2" id="KW-1185">Reference proteome</keyword>
<evidence type="ECO:0000313" key="1">
    <source>
        <dbReference type="EnsemblMetazoa" id="G7768.1:cds"/>
    </source>
</evidence>
<dbReference type="AlphaFoldDB" id="A0A8W8NV27"/>